<reference evidence="3" key="1">
    <citation type="submission" date="2016-06" db="UniProtKB">
        <authorList>
            <consortium name="WormBaseParasite"/>
        </authorList>
    </citation>
    <scope>IDENTIFICATION</scope>
</reference>
<protein>
    <submittedName>
        <fullName evidence="3">Pectate lyase</fullName>
    </submittedName>
</protein>
<gene>
    <name evidence="1" type="ORF">SCUD_LOCUS16142</name>
</gene>
<evidence type="ECO:0000313" key="3">
    <source>
        <dbReference type="WBParaSite" id="SCUD_0001614501-mRNA-1"/>
    </source>
</evidence>
<reference evidence="1 2" key="2">
    <citation type="submission" date="2018-11" db="EMBL/GenBank/DDBJ databases">
        <authorList>
            <consortium name="Pathogen Informatics"/>
        </authorList>
    </citation>
    <scope>NUCLEOTIDE SEQUENCE [LARGE SCALE GENOMIC DNA]</scope>
    <source>
        <strain evidence="1">Dakar</strain>
        <strain evidence="2">Dakar, Senegal</strain>
    </source>
</reference>
<dbReference type="WBParaSite" id="SCUD_0001614501-mRNA-1">
    <property type="protein sequence ID" value="SCUD_0001614501-mRNA-1"/>
    <property type="gene ID" value="SCUD_0001614501"/>
</dbReference>
<evidence type="ECO:0000313" key="1">
    <source>
        <dbReference type="EMBL" id="VDP60937.1"/>
    </source>
</evidence>
<proteinExistence type="predicted"/>
<name>A0A183KM72_9TREM</name>
<dbReference type="EMBL" id="UZAK01038360">
    <property type="protein sequence ID" value="VDP60937.1"/>
    <property type="molecule type" value="Genomic_DNA"/>
</dbReference>
<sequence>MNVGSVSIFNKYDERYSSGKSAICLAFGIGSTVTSNKEVNLANRFVLFGEANEANNGNWLRNTCKSFCGVQIAINCPSSDHCN</sequence>
<dbReference type="AlphaFoldDB" id="A0A183KM72"/>
<organism evidence="3">
    <name type="scientific">Schistosoma curassoni</name>
    <dbReference type="NCBI Taxonomy" id="6186"/>
    <lineage>
        <taxon>Eukaryota</taxon>
        <taxon>Metazoa</taxon>
        <taxon>Spiralia</taxon>
        <taxon>Lophotrochozoa</taxon>
        <taxon>Platyhelminthes</taxon>
        <taxon>Trematoda</taxon>
        <taxon>Digenea</taxon>
        <taxon>Strigeidida</taxon>
        <taxon>Schistosomatoidea</taxon>
        <taxon>Schistosomatidae</taxon>
        <taxon>Schistosoma</taxon>
    </lineage>
</organism>
<dbReference type="Proteomes" id="UP000279833">
    <property type="component" value="Unassembled WGS sequence"/>
</dbReference>
<evidence type="ECO:0000313" key="2">
    <source>
        <dbReference type="Proteomes" id="UP000279833"/>
    </source>
</evidence>
<keyword evidence="2" id="KW-1185">Reference proteome</keyword>
<accession>A0A183KM72</accession>